<gene>
    <name evidence="2" type="ORF">RI845_02825</name>
</gene>
<feature type="transmembrane region" description="Helical" evidence="1">
    <location>
        <begin position="7"/>
        <end position="27"/>
    </location>
</feature>
<organism evidence="2 3">
    <name type="scientific">Thalassotalea nanhaiensis</name>
    <dbReference type="NCBI Taxonomy" id="3065648"/>
    <lineage>
        <taxon>Bacteria</taxon>
        <taxon>Pseudomonadati</taxon>
        <taxon>Pseudomonadota</taxon>
        <taxon>Gammaproteobacteria</taxon>
        <taxon>Alteromonadales</taxon>
        <taxon>Colwelliaceae</taxon>
        <taxon>Thalassotalea</taxon>
    </lineage>
</organism>
<proteinExistence type="predicted"/>
<accession>A0ABY9TK00</accession>
<evidence type="ECO:0000256" key="1">
    <source>
        <dbReference type="SAM" id="Phobius"/>
    </source>
</evidence>
<dbReference type="Proteomes" id="UP001248581">
    <property type="component" value="Chromosome"/>
</dbReference>
<dbReference type="RefSeq" id="WP_348388241.1">
    <property type="nucleotide sequence ID" value="NZ_CP134146.1"/>
</dbReference>
<name>A0ABY9TK00_9GAMM</name>
<keyword evidence="1" id="KW-0472">Membrane</keyword>
<evidence type="ECO:0000313" key="2">
    <source>
        <dbReference type="EMBL" id="WNC69097.1"/>
    </source>
</evidence>
<sequence length="142" mass="16770">MFFTKFLKPFLIIGGLVTMYAAIYAFWPQWALADMNQLPYDNQYLFIIRHWGIMVGLMGFFIAASAFVPKWQQSIILYSFLEKLFMVYLYTSNAFSPETAWLNEWFVPFAITDITICTFTLGYWFEQYKLGKKNTGLNKRAR</sequence>
<feature type="transmembrane region" description="Helical" evidence="1">
    <location>
        <begin position="105"/>
        <end position="125"/>
    </location>
</feature>
<keyword evidence="1" id="KW-1133">Transmembrane helix</keyword>
<keyword evidence="1" id="KW-0812">Transmembrane</keyword>
<feature type="transmembrane region" description="Helical" evidence="1">
    <location>
        <begin position="75"/>
        <end position="93"/>
    </location>
</feature>
<feature type="transmembrane region" description="Helical" evidence="1">
    <location>
        <begin position="47"/>
        <end position="68"/>
    </location>
</feature>
<keyword evidence="3" id="KW-1185">Reference proteome</keyword>
<dbReference type="EMBL" id="CP134146">
    <property type="protein sequence ID" value="WNC69097.1"/>
    <property type="molecule type" value="Genomic_DNA"/>
</dbReference>
<reference evidence="3" key="1">
    <citation type="submission" date="2023-09" db="EMBL/GenBank/DDBJ databases">
        <authorList>
            <person name="Li S."/>
            <person name="Li X."/>
            <person name="Zhang C."/>
            <person name="Zhao Z."/>
        </authorList>
    </citation>
    <scope>NUCLEOTIDE SEQUENCE [LARGE SCALE GENOMIC DNA]</scope>
    <source>
        <strain evidence="3">SQ345</strain>
    </source>
</reference>
<protein>
    <submittedName>
        <fullName evidence="2">Uncharacterized protein</fullName>
    </submittedName>
</protein>
<evidence type="ECO:0000313" key="3">
    <source>
        <dbReference type="Proteomes" id="UP001248581"/>
    </source>
</evidence>